<protein>
    <submittedName>
        <fullName evidence="1">DUF1579 domain-containing protein</fullName>
    </submittedName>
</protein>
<sequence length="157" mass="17366">MDFHTAHARMTEIVGRWRTEGHLVDDPTTLIRGTDTYRLLAGGHFLIHEVDVTVGDVPVIAIEVIGEFDPAHGSFVARAFDNDGAVTVMRAAPDEPNVWRFTGGGDVAPAAQTDATEAVRSTLRIAEDGQRMHARWERSSDGDSWRPWMDIGFTRLP</sequence>
<name>A0A6N9YKA7_9ACTN</name>
<evidence type="ECO:0000313" key="1">
    <source>
        <dbReference type="EMBL" id="NED95433.1"/>
    </source>
</evidence>
<evidence type="ECO:0000313" key="2">
    <source>
        <dbReference type="Proteomes" id="UP000469185"/>
    </source>
</evidence>
<dbReference type="Proteomes" id="UP000469185">
    <property type="component" value="Unassembled WGS sequence"/>
</dbReference>
<dbReference type="EMBL" id="JAAGOB010000004">
    <property type="protein sequence ID" value="NED95433.1"/>
    <property type="molecule type" value="Genomic_DNA"/>
</dbReference>
<dbReference type="AlphaFoldDB" id="A0A6N9YKA7"/>
<gene>
    <name evidence="1" type="ORF">G1H11_08905</name>
</gene>
<dbReference type="RefSeq" id="WP_163818185.1">
    <property type="nucleotide sequence ID" value="NZ_JAAGOB010000004.1"/>
</dbReference>
<dbReference type="Pfam" id="PF07617">
    <property type="entry name" value="DUF1579"/>
    <property type="match status" value="1"/>
</dbReference>
<comment type="caution">
    <text evidence="1">The sequence shown here is derived from an EMBL/GenBank/DDBJ whole genome shotgun (WGS) entry which is preliminary data.</text>
</comment>
<reference evidence="1 2" key="1">
    <citation type="submission" date="2020-02" db="EMBL/GenBank/DDBJ databases">
        <authorList>
            <person name="Li X.-J."/>
            <person name="Feng X.-M."/>
        </authorList>
    </citation>
    <scope>NUCLEOTIDE SEQUENCE [LARGE SCALE GENOMIC DNA]</scope>
    <source>
        <strain evidence="1 2">CGMCC 4.7225</strain>
    </source>
</reference>
<dbReference type="InterPro" id="IPR011473">
    <property type="entry name" value="DUF1579"/>
</dbReference>
<organism evidence="1 2">
    <name type="scientific">Phytoactinopolyspora alkaliphila</name>
    <dbReference type="NCBI Taxonomy" id="1783498"/>
    <lineage>
        <taxon>Bacteria</taxon>
        <taxon>Bacillati</taxon>
        <taxon>Actinomycetota</taxon>
        <taxon>Actinomycetes</taxon>
        <taxon>Jiangellales</taxon>
        <taxon>Jiangellaceae</taxon>
        <taxon>Phytoactinopolyspora</taxon>
    </lineage>
</organism>
<keyword evidence="2" id="KW-1185">Reference proteome</keyword>
<accession>A0A6N9YKA7</accession>
<proteinExistence type="predicted"/>